<dbReference type="InterPro" id="IPR036291">
    <property type="entry name" value="NAD(P)-bd_dom_sf"/>
</dbReference>
<dbReference type="PANTHER" id="PTHR11695:SF294">
    <property type="entry name" value="RETICULON-4-INTERACTING PROTEIN 1, MITOCHONDRIAL"/>
    <property type="match status" value="1"/>
</dbReference>
<gene>
    <name evidence="3" type="ORF">AWB68_00888</name>
</gene>
<dbReference type="Pfam" id="PF13602">
    <property type="entry name" value="ADH_zinc_N_2"/>
    <property type="match status" value="1"/>
</dbReference>
<dbReference type="Pfam" id="PF08240">
    <property type="entry name" value="ADH_N"/>
    <property type="match status" value="1"/>
</dbReference>
<dbReference type="InterPro" id="IPR002364">
    <property type="entry name" value="Quin_OxRdtase/zeta-crystal_CS"/>
</dbReference>
<dbReference type="AlphaFoldDB" id="A0A158FR38"/>
<organism evidence="3 4">
    <name type="scientific">Caballeronia choica</name>
    <dbReference type="NCBI Taxonomy" id="326476"/>
    <lineage>
        <taxon>Bacteria</taxon>
        <taxon>Pseudomonadati</taxon>
        <taxon>Pseudomonadota</taxon>
        <taxon>Betaproteobacteria</taxon>
        <taxon>Burkholderiales</taxon>
        <taxon>Burkholderiaceae</taxon>
        <taxon>Caballeronia</taxon>
    </lineage>
</organism>
<keyword evidence="4" id="KW-1185">Reference proteome</keyword>
<name>A0A158FR38_9BURK</name>
<feature type="domain" description="Enoyl reductase (ER)" evidence="2">
    <location>
        <begin position="10"/>
        <end position="304"/>
    </location>
</feature>
<reference evidence="3" key="1">
    <citation type="submission" date="2016-01" db="EMBL/GenBank/DDBJ databases">
        <authorList>
            <person name="Peeters C."/>
        </authorList>
    </citation>
    <scope>NUCLEOTIDE SEQUENCE [LARGE SCALE GENOMIC DNA]</scope>
    <source>
        <strain evidence="3">LMG 22940</strain>
    </source>
</reference>
<evidence type="ECO:0000313" key="4">
    <source>
        <dbReference type="Proteomes" id="UP000054770"/>
    </source>
</evidence>
<comment type="caution">
    <text evidence="3">The sequence shown here is derived from an EMBL/GenBank/DDBJ whole genome shotgun (WGS) entry which is preliminary data.</text>
</comment>
<dbReference type="GO" id="GO:0016491">
    <property type="term" value="F:oxidoreductase activity"/>
    <property type="evidence" value="ECO:0007669"/>
    <property type="project" value="UniProtKB-KW"/>
</dbReference>
<dbReference type="SUPFAM" id="SSF50129">
    <property type="entry name" value="GroES-like"/>
    <property type="match status" value="1"/>
</dbReference>
<dbReference type="Proteomes" id="UP000054770">
    <property type="component" value="Unassembled WGS sequence"/>
</dbReference>
<protein>
    <submittedName>
        <fullName evidence="3">Zinc-containing alcohol dehydrogenase superfamily protein</fullName>
    </submittedName>
</protein>
<dbReference type="EMBL" id="FCON02000006">
    <property type="protein sequence ID" value="SAL22262.1"/>
    <property type="molecule type" value="Genomic_DNA"/>
</dbReference>
<accession>A0A158FR38</accession>
<keyword evidence="1" id="KW-0560">Oxidoreductase</keyword>
<dbReference type="Gene3D" id="3.90.180.10">
    <property type="entry name" value="Medium-chain alcohol dehydrogenases, catalytic domain"/>
    <property type="match status" value="1"/>
</dbReference>
<dbReference type="PROSITE" id="PS01162">
    <property type="entry name" value="QOR_ZETA_CRYSTAL"/>
    <property type="match status" value="1"/>
</dbReference>
<dbReference type="SMART" id="SM00829">
    <property type="entry name" value="PKS_ER"/>
    <property type="match status" value="1"/>
</dbReference>
<evidence type="ECO:0000256" key="1">
    <source>
        <dbReference type="ARBA" id="ARBA00023002"/>
    </source>
</evidence>
<proteinExistence type="predicted"/>
<dbReference type="OrthoDB" id="9787435at2"/>
<sequence>MKAILAHAYGGPEVLTLEDIPDPVPGEGEVLIDVAASGVNPVDWKVLEGRMKAFLPLSMPYTPGVEVSGKISALGAGVTGFALGDEVFGFIGIVGGYATKVVASTERLALVPKKLSLLEAAGVPATALTAWQALHEHANVKPGQHVLIHGAAGGVGSMAVQLARIAGANVIGTASSANLDYVRRLGATQVIDYRTESFEQALSSVDIVLDLVGGETQDRSWSLIKAGGTLVSPVSPPDAERAKRTGVVARHFATRSDGKQLAALAAHFESGDLKVELETVFPLSRAADALKKSLTRHARGKVVLDATR</sequence>
<dbReference type="PANTHER" id="PTHR11695">
    <property type="entry name" value="ALCOHOL DEHYDROGENASE RELATED"/>
    <property type="match status" value="1"/>
</dbReference>
<evidence type="ECO:0000259" key="2">
    <source>
        <dbReference type="SMART" id="SM00829"/>
    </source>
</evidence>
<dbReference type="InterPro" id="IPR020843">
    <property type="entry name" value="ER"/>
</dbReference>
<dbReference type="InterPro" id="IPR050700">
    <property type="entry name" value="YIM1/Zinc_Alcohol_DH_Fams"/>
</dbReference>
<evidence type="ECO:0000313" key="3">
    <source>
        <dbReference type="EMBL" id="SAL22262.1"/>
    </source>
</evidence>
<dbReference type="Gene3D" id="3.40.50.720">
    <property type="entry name" value="NAD(P)-binding Rossmann-like Domain"/>
    <property type="match status" value="1"/>
</dbReference>
<dbReference type="SUPFAM" id="SSF51735">
    <property type="entry name" value="NAD(P)-binding Rossmann-fold domains"/>
    <property type="match status" value="1"/>
</dbReference>
<dbReference type="CDD" id="cd05289">
    <property type="entry name" value="MDR_like_2"/>
    <property type="match status" value="1"/>
</dbReference>
<dbReference type="InterPro" id="IPR011032">
    <property type="entry name" value="GroES-like_sf"/>
</dbReference>
<dbReference type="GO" id="GO:0008270">
    <property type="term" value="F:zinc ion binding"/>
    <property type="evidence" value="ECO:0007669"/>
    <property type="project" value="InterPro"/>
</dbReference>
<dbReference type="InterPro" id="IPR013154">
    <property type="entry name" value="ADH-like_N"/>
</dbReference>